<protein>
    <submittedName>
        <fullName evidence="2">Uncharacterized protein</fullName>
    </submittedName>
</protein>
<gene>
    <name evidence="2" type="ORF">EYF80_018999</name>
</gene>
<dbReference type="Proteomes" id="UP000314294">
    <property type="component" value="Unassembled WGS sequence"/>
</dbReference>
<proteinExistence type="predicted"/>
<name>A0A4Z2HXX4_9TELE</name>
<feature type="region of interest" description="Disordered" evidence="1">
    <location>
        <begin position="21"/>
        <end position="41"/>
    </location>
</feature>
<sequence length="79" mass="8581">MAPVISQRTQRRRVMLQKPGGLHSCKNIQGHSKGAADSMSDGGAPPFRFLWEPLQSVRTASSSHRVDVSVSLTHWGSPA</sequence>
<dbReference type="EMBL" id="SRLO01000159">
    <property type="protein sequence ID" value="TNN70716.1"/>
    <property type="molecule type" value="Genomic_DNA"/>
</dbReference>
<evidence type="ECO:0000256" key="1">
    <source>
        <dbReference type="SAM" id="MobiDB-lite"/>
    </source>
</evidence>
<comment type="caution">
    <text evidence="2">The sequence shown here is derived from an EMBL/GenBank/DDBJ whole genome shotgun (WGS) entry which is preliminary data.</text>
</comment>
<evidence type="ECO:0000313" key="3">
    <source>
        <dbReference type="Proteomes" id="UP000314294"/>
    </source>
</evidence>
<reference evidence="2 3" key="1">
    <citation type="submission" date="2019-03" db="EMBL/GenBank/DDBJ databases">
        <title>First draft genome of Liparis tanakae, snailfish: a comprehensive survey of snailfish specific genes.</title>
        <authorList>
            <person name="Kim W."/>
            <person name="Song I."/>
            <person name="Jeong J.-H."/>
            <person name="Kim D."/>
            <person name="Kim S."/>
            <person name="Ryu S."/>
            <person name="Song J.Y."/>
            <person name="Lee S.K."/>
        </authorList>
    </citation>
    <scope>NUCLEOTIDE SEQUENCE [LARGE SCALE GENOMIC DNA]</scope>
    <source>
        <tissue evidence="2">Muscle</tissue>
    </source>
</reference>
<accession>A0A4Z2HXX4</accession>
<dbReference type="AlphaFoldDB" id="A0A4Z2HXX4"/>
<organism evidence="2 3">
    <name type="scientific">Liparis tanakae</name>
    <name type="common">Tanaka's snailfish</name>
    <dbReference type="NCBI Taxonomy" id="230148"/>
    <lineage>
        <taxon>Eukaryota</taxon>
        <taxon>Metazoa</taxon>
        <taxon>Chordata</taxon>
        <taxon>Craniata</taxon>
        <taxon>Vertebrata</taxon>
        <taxon>Euteleostomi</taxon>
        <taxon>Actinopterygii</taxon>
        <taxon>Neopterygii</taxon>
        <taxon>Teleostei</taxon>
        <taxon>Neoteleostei</taxon>
        <taxon>Acanthomorphata</taxon>
        <taxon>Eupercaria</taxon>
        <taxon>Perciformes</taxon>
        <taxon>Cottioidei</taxon>
        <taxon>Cottales</taxon>
        <taxon>Liparidae</taxon>
        <taxon>Liparis</taxon>
    </lineage>
</organism>
<evidence type="ECO:0000313" key="2">
    <source>
        <dbReference type="EMBL" id="TNN70716.1"/>
    </source>
</evidence>
<keyword evidence="3" id="KW-1185">Reference proteome</keyword>